<dbReference type="Pfam" id="PF03850">
    <property type="entry name" value="Tfb4"/>
    <property type="match status" value="1"/>
</dbReference>
<dbReference type="GO" id="GO:0006289">
    <property type="term" value="P:nucleotide-excision repair"/>
    <property type="evidence" value="ECO:0007669"/>
    <property type="project" value="UniProtKB-UniRule"/>
</dbReference>
<comment type="subcellular location">
    <subcellularLocation>
        <location evidence="2 14">Nucleus</location>
    </subcellularLocation>
</comment>
<keyword evidence="9 14" id="KW-0805">Transcription regulation</keyword>
<dbReference type="SUPFAM" id="SSF53300">
    <property type="entry name" value="vWA-like"/>
    <property type="match status" value="1"/>
</dbReference>
<evidence type="ECO:0000256" key="8">
    <source>
        <dbReference type="ARBA" id="ARBA00022833"/>
    </source>
</evidence>
<protein>
    <recommendedName>
        <fullName evidence="4 14">General transcription and DNA repair factor IIH subunit TFB4</fullName>
        <shortName evidence="14">TFIIH subunit TFB4</shortName>
    </recommendedName>
    <alternativeName>
        <fullName evidence="13 14">RNA polymerase II transcription factor B subunit 4</fullName>
    </alternativeName>
</protein>
<name>A0AAN8A5Z7_9SACH</name>
<evidence type="ECO:0000313" key="16">
    <source>
        <dbReference type="EMBL" id="KAK5773837.1"/>
    </source>
</evidence>
<dbReference type="PANTHER" id="PTHR12831:SF0">
    <property type="entry name" value="GENERAL TRANSCRIPTION FACTOR IIH SUBUNIT 3"/>
    <property type="match status" value="1"/>
</dbReference>
<dbReference type="Proteomes" id="UP001306508">
    <property type="component" value="Unassembled WGS sequence"/>
</dbReference>
<comment type="similarity">
    <text evidence="3 14">Belongs to the TFB4 family.</text>
</comment>
<gene>
    <name evidence="16" type="ORF">RI543_004893</name>
</gene>
<keyword evidence="5 14" id="KW-0479">Metal-binding</keyword>
<dbReference type="GO" id="GO:0000439">
    <property type="term" value="C:transcription factor TFIIH core complex"/>
    <property type="evidence" value="ECO:0007669"/>
    <property type="project" value="UniProtKB-UniRule"/>
</dbReference>
<keyword evidence="12 14" id="KW-0539">Nucleus</keyword>
<evidence type="ECO:0000256" key="7">
    <source>
        <dbReference type="ARBA" id="ARBA00022771"/>
    </source>
</evidence>
<evidence type="ECO:0000256" key="15">
    <source>
        <dbReference type="SAM" id="MobiDB-lite"/>
    </source>
</evidence>
<evidence type="ECO:0000256" key="13">
    <source>
        <dbReference type="ARBA" id="ARBA00033341"/>
    </source>
</evidence>
<keyword evidence="8 14" id="KW-0862">Zinc</keyword>
<keyword evidence="17" id="KW-1185">Reference proteome</keyword>
<dbReference type="FunFam" id="3.40.50.410:FF:000093">
    <property type="entry name" value="Transcription initiation factor TFIIH subunit"/>
    <property type="match status" value="1"/>
</dbReference>
<keyword evidence="10 14" id="KW-0804">Transcription</keyword>
<proteinExistence type="inferred from homology"/>
<evidence type="ECO:0000256" key="6">
    <source>
        <dbReference type="ARBA" id="ARBA00022763"/>
    </source>
</evidence>
<feature type="region of interest" description="Disordered" evidence="15">
    <location>
        <begin position="88"/>
        <end position="109"/>
    </location>
</feature>
<comment type="subunit">
    <text evidence="14">Component of the 7-subunit TFIIH core complex composed of XPB/SSL2, XPD/RAD3, SSL1, TFB1, TFB2, TFB4 and TFB5, which is active in NER. The core complex associates with the 3-subunit CTD-kinase module TFIIK composed of CCL1, KIN28 and TFB3 to form the 10-subunit holoenzyme (holo-TFIIH) active in transcription.</text>
</comment>
<sequence length="349" mass="38883">MDAIADPTFQQTKARSIHTEELPSLLTVVLDTSPKSWIKFDEETDKKDNILHVLQALIVFLNAHLSFNTSNQVAVIAAHSHGIKYLYPKNKNNTDSGNGSTTTDNNDTKIDTVSNSNDQCIISPGMYRRFRNVDETLIEEVVKLFNEEKERVDKTIQKSTLPGAMSAALAYTNRLLKEFETLSLKCRVMVVTCGNSDQKEEIFQYIPIMNCIFSATKIKCPIDVVKIGGSKDSTFLQQTTDATNGVYLHVDSTKGLIQYLTTAMFIDPSLRQIIVKPNQGSVDFRTSCYLTGKVVAVGYICSVCLCVLSIIPPGNKCPACDSEFDERVIAKLKKRPVVPKLKKRVNKSK</sequence>
<keyword evidence="6 14" id="KW-0227">DNA damage</keyword>
<dbReference type="AlphaFoldDB" id="A0AAN8A5Z7"/>
<evidence type="ECO:0000256" key="2">
    <source>
        <dbReference type="ARBA" id="ARBA00004123"/>
    </source>
</evidence>
<evidence type="ECO:0000256" key="5">
    <source>
        <dbReference type="ARBA" id="ARBA00022723"/>
    </source>
</evidence>
<comment type="caution">
    <text evidence="16">The sequence shown here is derived from an EMBL/GenBank/DDBJ whole genome shotgun (WGS) entry which is preliminary data.</text>
</comment>
<keyword evidence="11 14" id="KW-0234">DNA repair</keyword>
<evidence type="ECO:0000256" key="12">
    <source>
        <dbReference type="ARBA" id="ARBA00023242"/>
    </source>
</evidence>
<dbReference type="GO" id="GO:0005675">
    <property type="term" value="C:transcription factor TFIIH holo complex"/>
    <property type="evidence" value="ECO:0007669"/>
    <property type="project" value="UniProtKB-UniRule"/>
</dbReference>
<dbReference type="GO" id="GO:0008270">
    <property type="term" value="F:zinc ion binding"/>
    <property type="evidence" value="ECO:0007669"/>
    <property type="project" value="UniProtKB-KW"/>
</dbReference>
<evidence type="ECO:0000256" key="9">
    <source>
        <dbReference type="ARBA" id="ARBA00023015"/>
    </source>
</evidence>
<reference evidence="17" key="1">
    <citation type="submission" date="2023-07" db="EMBL/GenBank/DDBJ databases">
        <title>A draft genome of Kazachstania heterogenica Y-27499.</title>
        <authorList>
            <person name="Donic C."/>
            <person name="Kralova J.S."/>
            <person name="Fidel L."/>
            <person name="Ben-Dor S."/>
            <person name="Jung S."/>
        </authorList>
    </citation>
    <scope>NUCLEOTIDE SEQUENCE [LARGE SCALE GENOMIC DNA]</scope>
    <source>
        <strain evidence="17">Y27499</strain>
    </source>
</reference>
<evidence type="ECO:0000256" key="1">
    <source>
        <dbReference type="ARBA" id="ARBA00002817"/>
    </source>
</evidence>
<evidence type="ECO:0000313" key="17">
    <source>
        <dbReference type="Proteomes" id="UP001306508"/>
    </source>
</evidence>
<accession>A0AAN8A5Z7</accession>
<organism evidence="16 17">
    <name type="scientific">Arxiozyma heterogenica</name>
    <dbReference type="NCBI Taxonomy" id="278026"/>
    <lineage>
        <taxon>Eukaryota</taxon>
        <taxon>Fungi</taxon>
        <taxon>Dikarya</taxon>
        <taxon>Ascomycota</taxon>
        <taxon>Saccharomycotina</taxon>
        <taxon>Saccharomycetes</taxon>
        <taxon>Saccharomycetales</taxon>
        <taxon>Saccharomycetaceae</taxon>
        <taxon>Arxiozyma</taxon>
    </lineage>
</organism>
<evidence type="ECO:0000256" key="4">
    <source>
        <dbReference type="ARBA" id="ARBA00021280"/>
    </source>
</evidence>
<dbReference type="Gene3D" id="3.40.50.410">
    <property type="entry name" value="von Willebrand factor, type A domain"/>
    <property type="match status" value="1"/>
</dbReference>
<keyword evidence="7 14" id="KW-0863">Zinc-finger</keyword>
<evidence type="ECO:0000256" key="14">
    <source>
        <dbReference type="RuleBase" id="RU368090"/>
    </source>
</evidence>
<comment type="function">
    <text evidence="1 14">Component of the general transcription and DNA repair factor IIH (TFIIH) core complex, which is involved in general and transcription-coupled nucleotide excision repair (NER) of damaged DNA and, when complexed to TFIIK, in RNA transcription by RNA polymerase II. In NER, TFIIH acts by opening DNA around the lesion to allow the excision of the damaged oligonucleotide and its replacement by a new DNA fragment. In transcription, TFIIH has an essential role in transcription initiation. When the pre-initiation complex (PIC) has been established, TFIIH is required for promoter opening and promoter escape. Phosphorylation of the C-terminal tail (CTD) of the largest subunit of RNA polymerase II by the kinase module TFIIK controls the initiation of transcription.</text>
</comment>
<dbReference type="InterPro" id="IPR004600">
    <property type="entry name" value="TFIIH_Tfb4/GTF2H3"/>
</dbReference>
<dbReference type="InterPro" id="IPR036465">
    <property type="entry name" value="vWFA_dom_sf"/>
</dbReference>
<dbReference type="GO" id="GO:0006355">
    <property type="term" value="P:regulation of DNA-templated transcription"/>
    <property type="evidence" value="ECO:0007669"/>
    <property type="project" value="InterPro"/>
</dbReference>
<evidence type="ECO:0000256" key="11">
    <source>
        <dbReference type="ARBA" id="ARBA00023204"/>
    </source>
</evidence>
<evidence type="ECO:0000256" key="3">
    <source>
        <dbReference type="ARBA" id="ARBA00005273"/>
    </source>
</evidence>
<evidence type="ECO:0000256" key="10">
    <source>
        <dbReference type="ARBA" id="ARBA00023163"/>
    </source>
</evidence>
<dbReference type="EMBL" id="JAWIZZ010000064">
    <property type="protein sequence ID" value="KAK5773837.1"/>
    <property type="molecule type" value="Genomic_DNA"/>
</dbReference>
<dbReference type="PANTHER" id="PTHR12831">
    <property type="entry name" value="TRANSCRIPTION INITIATION FACTOR IIH TFIIH , POLYPEPTIDE 3-RELATED"/>
    <property type="match status" value="1"/>
</dbReference>
<feature type="compositionally biased region" description="Low complexity" evidence="15">
    <location>
        <begin position="89"/>
        <end position="105"/>
    </location>
</feature>